<gene>
    <name evidence="2" type="ORF">AS026_30555</name>
</gene>
<dbReference type="OrthoDB" id="849313at2"/>
<protein>
    <submittedName>
        <fullName evidence="2">ROK family protein</fullName>
    </submittedName>
</protein>
<dbReference type="RefSeq" id="WP_062368716.1">
    <property type="nucleotide sequence ID" value="NZ_LNCD01000025.1"/>
</dbReference>
<sequence length="247" mass="26983">MAGTTETIAASQERKHDKPQASTGPADRTVLAIDIGGSHVKVELSSGSERRAVESGHQMTAAKMVAALRKLTEDWHYDLVAMGYPGPVIAHRAAADPFNLGPGWKNFDFEAAFGRPVRMVNDALMQAIGSYEAGRMLFLGLGTGLGSAIIAENVCMPLELAHMPYRKATFEDYVGERGLERRGKGKWRKSVFDIADRLGAALLPDYIVIGGGNVERLKELPPKCRRGNNDNAFRGGFRVWLDDSLRI</sequence>
<dbReference type="Gene3D" id="3.30.420.40">
    <property type="match status" value="2"/>
</dbReference>
<organism evidence="2 3">
    <name type="scientific">Rhizobium altiplani</name>
    <dbReference type="NCBI Taxonomy" id="1864509"/>
    <lineage>
        <taxon>Bacteria</taxon>
        <taxon>Pseudomonadati</taxon>
        <taxon>Pseudomonadota</taxon>
        <taxon>Alphaproteobacteria</taxon>
        <taxon>Hyphomicrobiales</taxon>
        <taxon>Rhizobiaceae</taxon>
        <taxon>Rhizobium/Agrobacterium group</taxon>
        <taxon>Rhizobium</taxon>
    </lineage>
</organism>
<dbReference type="AlphaFoldDB" id="A0A109JZG2"/>
<feature type="compositionally biased region" description="Polar residues" evidence="1">
    <location>
        <begin position="1"/>
        <end position="10"/>
    </location>
</feature>
<evidence type="ECO:0000313" key="2">
    <source>
        <dbReference type="EMBL" id="KWV57987.1"/>
    </source>
</evidence>
<dbReference type="SUPFAM" id="SSF53067">
    <property type="entry name" value="Actin-like ATPase domain"/>
    <property type="match status" value="1"/>
</dbReference>
<comment type="caution">
    <text evidence="2">The sequence shown here is derived from an EMBL/GenBank/DDBJ whole genome shotgun (WGS) entry which is preliminary data.</text>
</comment>
<dbReference type="EMBL" id="LNCD01000025">
    <property type="protein sequence ID" value="KWV57987.1"/>
    <property type="molecule type" value="Genomic_DNA"/>
</dbReference>
<dbReference type="InterPro" id="IPR000600">
    <property type="entry name" value="ROK"/>
</dbReference>
<keyword evidence="3" id="KW-1185">Reference proteome</keyword>
<evidence type="ECO:0000313" key="3">
    <source>
        <dbReference type="Proteomes" id="UP000068164"/>
    </source>
</evidence>
<dbReference type="Pfam" id="PF00480">
    <property type="entry name" value="ROK"/>
    <property type="match status" value="1"/>
</dbReference>
<proteinExistence type="predicted"/>
<dbReference type="InterPro" id="IPR043129">
    <property type="entry name" value="ATPase_NBD"/>
</dbReference>
<evidence type="ECO:0000256" key="1">
    <source>
        <dbReference type="SAM" id="MobiDB-lite"/>
    </source>
</evidence>
<name>A0A109JZG2_9HYPH</name>
<accession>A0A109JZG2</accession>
<reference evidence="2 3" key="1">
    <citation type="submission" date="2015-11" db="EMBL/GenBank/DDBJ databases">
        <title>Draft Genome Sequence of the Strain BR 10423 (Rhizobium sp.) isolated from nodules of Mimosa pudica.</title>
        <authorList>
            <person name="Barauna A.C."/>
            <person name="Zilli J.E."/>
            <person name="Simoes-Araujo J.L."/>
            <person name="Reis V.M."/>
            <person name="James E.K."/>
            <person name="Reis F.B.Jr."/>
            <person name="Rouws L.F."/>
            <person name="Passos S.R."/>
            <person name="Gois S.R."/>
        </authorList>
    </citation>
    <scope>NUCLEOTIDE SEQUENCE [LARGE SCALE GENOMIC DNA]</scope>
    <source>
        <strain evidence="2 3">BR10423</strain>
    </source>
</reference>
<dbReference type="Proteomes" id="UP000068164">
    <property type="component" value="Unassembled WGS sequence"/>
</dbReference>
<feature type="region of interest" description="Disordered" evidence="1">
    <location>
        <begin position="1"/>
        <end position="27"/>
    </location>
</feature>